<evidence type="ECO:0000256" key="1">
    <source>
        <dbReference type="ARBA" id="ARBA00022741"/>
    </source>
</evidence>
<feature type="compositionally biased region" description="Basic and acidic residues" evidence="3">
    <location>
        <begin position="60"/>
        <end position="76"/>
    </location>
</feature>
<evidence type="ECO:0000313" key="4">
    <source>
        <dbReference type="EMBL" id="GAH28119.1"/>
    </source>
</evidence>
<dbReference type="SUPFAM" id="SSF53067">
    <property type="entry name" value="Actin-like ATPase domain"/>
    <property type="match status" value="1"/>
</dbReference>
<feature type="compositionally biased region" description="Basic and acidic residues" evidence="3">
    <location>
        <begin position="88"/>
        <end position="113"/>
    </location>
</feature>
<sequence>MSEESKPKKKEKIIGIDLGTSNSACAILSGTGQPEIIPAAEGRTLGGKAFPSYVAFDDNGRKIVGEPEPEKVKITEENGENEENNNENVKETKESEESEEINDKIVGNEDQNK</sequence>
<evidence type="ECO:0000256" key="3">
    <source>
        <dbReference type="SAM" id="MobiDB-lite"/>
    </source>
</evidence>
<gene>
    <name evidence="4" type="ORF">S03H2_02906</name>
</gene>
<proteinExistence type="predicted"/>
<dbReference type="Pfam" id="PF00012">
    <property type="entry name" value="HSP70"/>
    <property type="match status" value="1"/>
</dbReference>
<evidence type="ECO:0008006" key="5">
    <source>
        <dbReference type="Google" id="ProtNLM"/>
    </source>
</evidence>
<dbReference type="EMBL" id="BARU01001022">
    <property type="protein sequence ID" value="GAH28119.1"/>
    <property type="molecule type" value="Genomic_DNA"/>
</dbReference>
<organism evidence="4">
    <name type="scientific">marine sediment metagenome</name>
    <dbReference type="NCBI Taxonomy" id="412755"/>
    <lineage>
        <taxon>unclassified sequences</taxon>
        <taxon>metagenomes</taxon>
        <taxon>ecological metagenomes</taxon>
    </lineage>
</organism>
<name>X1FFE8_9ZZZZ</name>
<dbReference type="GO" id="GO:0005524">
    <property type="term" value="F:ATP binding"/>
    <property type="evidence" value="ECO:0007669"/>
    <property type="project" value="UniProtKB-KW"/>
</dbReference>
<dbReference type="InterPro" id="IPR043129">
    <property type="entry name" value="ATPase_NBD"/>
</dbReference>
<keyword evidence="2" id="KW-0067">ATP-binding</keyword>
<dbReference type="Gene3D" id="3.30.420.40">
    <property type="match status" value="1"/>
</dbReference>
<dbReference type="AlphaFoldDB" id="X1FFE8"/>
<feature type="region of interest" description="Disordered" evidence="3">
    <location>
        <begin position="60"/>
        <end position="113"/>
    </location>
</feature>
<dbReference type="GO" id="GO:0140662">
    <property type="term" value="F:ATP-dependent protein folding chaperone"/>
    <property type="evidence" value="ECO:0007669"/>
    <property type="project" value="InterPro"/>
</dbReference>
<accession>X1FFE8</accession>
<keyword evidence="1" id="KW-0547">Nucleotide-binding</keyword>
<evidence type="ECO:0000256" key="2">
    <source>
        <dbReference type="ARBA" id="ARBA00022840"/>
    </source>
</evidence>
<reference evidence="4" key="1">
    <citation type="journal article" date="2014" name="Front. Microbiol.">
        <title>High frequency of phylogenetically diverse reductive dehalogenase-homologous genes in deep subseafloor sedimentary metagenomes.</title>
        <authorList>
            <person name="Kawai M."/>
            <person name="Futagami T."/>
            <person name="Toyoda A."/>
            <person name="Takaki Y."/>
            <person name="Nishi S."/>
            <person name="Hori S."/>
            <person name="Arai W."/>
            <person name="Tsubouchi T."/>
            <person name="Morono Y."/>
            <person name="Uchiyama I."/>
            <person name="Ito T."/>
            <person name="Fujiyama A."/>
            <person name="Inagaki F."/>
            <person name="Takami H."/>
        </authorList>
    </citation>
    <scope>NUCLEOTIDE SEQUENCE</scope>
    <source>
        <strain evidence="4">Expedition CK06-06</strain>
    </source>
</reference>
<protein>
    <recommendedName>
        <fullName evidence="5">Molecular chaperone DnaK</fullName>
    </recommendedName>
</protein>
<dbReference type="InterPro" id="IPR018181">
    <property type="entry name" value="Heat_shock_70_CS"/>
</dbReference>
<dbReference type="PROSITE" id="PS00297">
    <property type="entry name" value="HSP70_1"/>
    <property type="match status" value="1"/>
</dbReference>
<dbReference type="InterPro" id="IPR013126">
    <property type="entry name" value="Hsp_70_fam"/>
</dbReference>
<comment type="caution">
    <text evidence="4">The sequence shown here is derived from an EMBL/GenBank/DDBJ whole genome shotgun (WGS) entry which is preliminary data.</text>
</comment>